<dbReference type="SUPFAM" id="SSF52317">
    <property type="entry name" value="Class I glutamine amidotransferase-like"/>
    <property type="match status" value="1"/>
</dbReference>
<evidence type="ECO:0000313" key="3">
    <source>
        <dbReference type="EMBL" id="RST72279.1"/>
    </source>
</evidence>
<dbReference type="InterPro" id="IPR006221">
    <property type="entry name" value="TrpG/PapA_dom"/>
</dbReference>
<keyword evidence="4" id="KW-1185">Reference proteome</keyword>
<accession>A0A429XVQ8</accession>
<evidence type="ECO:0000256" key="1">
    <source>
        <dbReference type="ARBA" id="ARBA00022962"/>
    </source>
</evidence>
<dbReference type="GO" id="GO:0000162">
    <property type="term" value="P:L-tryptophan biosynthetic process"/>
    <property type="evidence" value="ECO:0007669"/>
    <property type="project" value="TreeGrafter"/>
</dbReference>
<dbReference type="PANTHER" id="PTHR43418:SF4">
    <property type="entry name" value="MULTIFUNCTIONAL TRYPTOPHAN BIOSYNTHESIS PROTEIN"/>
    <property type="match status" value="1"/>
</dbReference>
<protein>
    <submittedName>
        <fullName evidence="3">Aminodeoxychorismate/anthranilate synthase component II</fullName>
    </submittedName>
</protein>
<dbReference type="CDD" id="cd01743">
    <property type="entry name" value="GATase1_Anthranilate_Synthase"/>
    <property type="match status" value="1"/>
</dbReference>
<dbReference type="InterPro" id="IPR017926">
    <property type="entry name" value="GATASE"/>
</dbReference>
<dbReference type="AlphaFoldDB" id="A0A429XVQ8"/>
<keyword evidence="1" id="KW-0315">Glutamine amidotransferase</keyword>
<dbReference type="Gene3D" id="3.40.50.880">
    <property type="match status" value="1"/>
</dbReference>
<reference evidence="3" key="1">
    <citation type="submission" date="2018-12" db="EMBL/GenBank/DDBJ databases">
        <authorList>
            <person name="Sun L."/>
            <person name="Chen Z."/>
        </authorList>
    </citation>
    <scope>NUCLEOTIDE SEQUENCE [LARGE SCALE GENOMIC DNA]</scope>
    <source>
        <strain evidence="3">3-2-2</strain>
    </source>
</reference>
<organism evidence="3 4">
    <name type="scientific">Siminovitchia acidinfaciens</name>
    <dbReference type="NCBI Taxonomy" id="2321395"/>
    <lineage>
        <taxon>Bacteria</taxon>
        <taxon>Bacillati</taxon>
        <taxon>Bacillota</taxon>
        <taxon>Bacilli</taxon>
        <taxon>Bacillales</taxon>
        <taxon>Bacillaceae</taxon>
        <taxon>Siminovitchia</taxon>
    </lineage>
</organism>
<dbReference type="InterPro" id="IPR050472">
    <property type="entry name" value="Anth_synth/Amidotransfase"/>
</dbReference>
<dbReference type="GO" id="GO:0005829">
    <property type="term" value="C:cytosol"/>
    <property type="evidence" value="ECO:0007669"/>
    <property type="project" value="TreeGrafter"/>
</dbReference>
<name>A0A429XVQ8_9BACI</name>
<evidence type="ECO:0000259" key="2">
    <source>
        <dbReference type="Pfam" id="PF00117"/>
    </source>
</evidence>
<dbReference type="OrthoDB" id="9804328at2"/>
<feature type="domain" description="Glutamine amidotransferase" evidence="2">
    <location>
        <begin position="3"/>
        <end position="185"/>
    </location>
</feature>
<dbReference type="PROSITE" id="PS51273">
    <property type="entry name" value="GATASE_TYPE_1"/>
    <property type="match status" value="1"/>
</dbReference>
<dbReference type="PRINTS" id="PR00097">
    <property type="entry name" value="ANTSNTHASEII"/>
</dbReference>
<dbReference type="PANTHER" id="PTHR43418">
    <property type="entry name" value="MULTIFUNCTIONAL TRYPTOPHAN BIOSYNTHESIS PROTEIN-RELATED"/>
    <property type="match status" value="1"/>
</dbReference>
<dbReference type="FunFam" id="3.40.50.880:FF:000003">
    <property type="entry name" value="Anthranilate synthase component II"/>
    <property type="match status" value="1"/>
</dbReference>
<dbReference type="GO" id="GO:0004049">
    <property type="term" value="F:anthranilate synthase activity"/>
    <property type="evidence" value="ECO:0007669"/>
    <property type="project" value="TreeGrafter"/>
</dbReference>
<dbReference type="RefSeq" id="WP_126051906.1">
    <property type="nucleotide sequence ID" value="NZ_QYTV02000009.1"/>
</dbReference>
<dbReference type="PRINTS" id="PR00096">
    <property type="entry name" value="GATASE"/>
</dbReference>
<sequence length="193" mass="21598">MILLIDHYDSFTYNIVQAFGRFEKEIVVKSYDEISIEAIEELNPDHIVISSGSGRPAKEGITCELIRFFSGKVPILGVGFGCLAIAEAYGGKVVKTENLLPGKPFDIFHDGESIFAGMREPFSATRYHSLIVSREDFPETLGISAWNSEDEVMGIRHNDYSVEGVQFNPESIMTEAGEQLLKNFIEIDRVAWN</sequence>
<dbReference type="EMBL" id="QYTV02000009">
    <property type="protein sequence ID" value="RST72279.1"/>
    <property type="molecule type" value="Genomic_DNA"/>
</dbReference>
<dbReference type="InterPro" id="IPR029062">
    <property type="entry name" value="Class_I_gatase-like"/>
</dbReference>
<dbReference type="Proteomes" id="UP000287156">
    <property type="component" value="Unassembled WGS sequence"/>
</dbReference>
<comment type="caution">
    <text evidence="3">The sequence shown here is derived from an EMBL/GenBank/DDBJ whole genome shotgun (WGS) entry which is preliminary data.</text>
</comment>
<gene>
    <name evidence="3" type="ORF">D4T97_016715</name>
</gene>
<dbReference type="Pfam" id="PF00117">
    <property type="entry name" value="GATase"/>
    <property type="match status" value="1"/>
</dbReference>
<dbReference type="NCBIfam" id="TIGR00566">
    <property type="entry name" value="trpG_papA"/>
    <property type="match status" value="1"/>
</dbReference>
<proteinExistence type="predicted"/>
<evidence type="ECO:0000313" key="4">
    <source>
        <dbReference type="Proteomes" id="UP000287156"/>
    </source>
</evidence>